<dbReference type="Pfam" id="PF00076">
    <property type="entry name" value="RRM_1"/>
    <property type="match status" value="2"/>
</dbReference>
<comment type="caution">
    <text evidence="5">The sequence shown here is derived from an EMBL/GenBank/DDBJ whole genome shotgun (WGS) entry which is preliminary data.</text>
</comment>
<dbReference type="GO" id="GO:0003729">
    <property type="term" value="F:mRNA binding"/>
    <property type="evidence" value="ECO:0007669"/>
    <property type="project" value="TreeGrafter"/>
</dbReference>
<dbReference type="PANTHER" id="PTHR23003">
    <property type="entry name" value="RNA RECOGNITION MOTIF RRM DOMAIN CONTAINING PROTEIN"/>
    <property type="match status" value="1"/>
</dbReference>
<feature type="compositionally biased region" description="Basic and acidic residues" evidence="3">
    <location>
        <begin position="33"/>
        <end position="67"/>
    </location>
</feature>
<dbReference type="InterPro" id="IPR035979">
    <property type="entry name" value="RBD_domain_sf"/>
</dbReference>
<feature type="domain" description="RRM" evidence="4">
    <location>
        <begin position="217"/>
        <end position="294"/>
    </location>
</feature>
<accession>A0AAN8XHW8</accession>
<dbReference type="EMBL" id="JAXCGZ010003803">
    <property type="protein sequence ID" value="KAK7083126.1"/>
    <property type="molecule type" value="Genomic_DNA"/>
</dbReference>
<keyword evidence="1 2" id="KW-0694">RNA-binding</keyword>
<dbReference type="InterPro" id="IPR050374">
    <property type="entry name" value="RRT5_SRSF_SR"/>
</dbReference>
<evidence type="ECO:0000259" key="4">
    <source>
        <dbReference type="PROSITE" id="PS50102"/>
    </source>
</evidence>
<sequence>MSGKDDLDYNSESRDRRLWVSPYESRTLTTELSRSRSPMDNDRDDDSDRDRDRNRRLDRTRRTERPRTTGGGRRAPAERRVYVSNIPYEYKWQDLKDLFRKEVGEVSYVELFNDENNRPRGTAVIEFESAELAQKAVDTMHRYELKGRKLVVKESGPSSRLDDFDRDRHNRTMKTDMRGGRDFQRGSEIGSANKIGNTYGLSTVFLESLGITGPLVNKVFVANLDYKVDEKQLKEVFKIAGKVVSVDISKDQDGKSRGFAVVEYEHPVEAVQSISMLHNQTYYDRKMSVRMDRVSEKQETTSTKLPPGLKGLGMGLGVNGTALVDVASK</sequence>
<protein>
    <recommendedName>
        <fullName evidence="4">RRM domain-containing protein</fullName>
    </recommendedName>
</protein>
<name>A0AAN8XHW8_HALRR</name>
<gene>
    <name evidence="5" type="ORF">SK128_018924</name>
</gene>
<proteinExistence type="predicted"/>
<dbReference type="Proteomes" id="UP001381693">
    <property type="component" value="Unassembled WGS sequence"/>
</dbReference>
<evidence type="ECO:0000256" key="1">
    <source>
        <dbReference type="ARBA" id="ARBA00022884"/>
    </source>
</evidence>
<dbReference type="GO" id="GO:1990904">
    <property type="term" value="C:ribonucleoprotein complex"/>
    <property type="evidence" value="ECO:0007669"/>
    <property type="project" value="TreeGrafter"/>
</dbReference>
<feature type="domain" description="RRM" evidence="4">
    <location>
        <begin position="79"/>
        <end position="157"/>
    </location>
</feature>
<reference evidence="5 6" key="1">
    <citation type="submission" date="2023-11" db="EMBL/GenBank/DDBJ databases">
        <title>Halocaridina rubra genome assembly.</title>
        <authorList>
            <person name="Smith C."/>
        </authorList>
    </citation>
    <scope>NUCLEOTIDE SEQUENCE [LARGE SCALE GENOMIC DNA]</scope>
    <source>
        <strain evidence="5">EP-1</strain>
        <tissue evidence="5">Whole</tissue>
    </source>
</reference>
<dbReference type="GO" id="GO:0005737">
    <property type="term" value="C:cytoplasm"/>
    <property type="evidence" value="ECO:0007669"/>
    <property type="project" value="TreeGrafter"/>
</dbReference>
<dbReference type="SUPFAM" id="SSF54928">
    <property type="entry name" value="RNA-binding domain, RBD"/>
    <property type="match status" value="2"/>
</dbReference>
<dbReference type="SMART" id="SM00360">
    <property type="entry name" value="RRM"/>
    <property type="match status" value="2"/>
</dbReference>
<dbReference type="InterPro" id="IPR012677">
    <property type="entry name" value="Nucleotide-bd_a/b_plait_sf"/>
</dbReference>
<evidence type="ECO:0000256" key="3">
    <source>
        <dbReference type="SAM" id="MobiDB-lite"/>
    </source>
</evidence>
<dbReference type="PANTHER" id="PTHR23003:SF3">
    <property type="entry name" value="FI21236P1-RELATED"/>
    <property type="match status" value="1"/>
</dbReference>
<evidence type="ECO:0000256" key="2">
    <source>
        <dbReference type="PROSITE-ProRule" id="PRU00176"/>
    </source>
</evidence>
<dbReference type="GO" id="GO:0005634">
    <property type="term" value="C:nucleus"/>
    <property type="evidence" value="ECO:0007669"/>
    <property type="project" value="TreeGrafter"/>
</dbReference>
<evidence type="ECO:0000313" key="5">
    <source>
        <dbReference type="EMBL" id="KAK7083126.1"/>
    </source>
</evidence>
<organism evidence="5 6">
    <name type="scientific">Halocaridina rubra</name>
    <name type="common">Hawaiian red shrimp</name>
    <dbReference type="NCBI Taxonomy" id="373956"/>
    <lineage>
        <taxon>Eukaryota</taxon>
        <taxon>Metazoa</taxon>
        <taxon>Ecdysozoa</taxon>
        <taxon>Arthropoda</taxon>
        <taxon>Crustacea</taxon>
        <taxon>Multicrustacea</taxon>
        <taxon>Malacostraca</taxon>
        <taxon>Eumalacostraca</taxon>
        <taxon>Eucarida</taxon>
        <taxon>Decapoda</taxon>
        <taxon>Pleocyemata</taxon>
        <taxon>Caridea</taxon>
        <taxon>Atyoidea</taxon>
        <taxon>Atyidae</taxon>
        <taxon>Halocaridina</taxon>
    </lineage>
</organism>
<dbReference type="AlphaFoldDB" id="A0AAN8XHW8"/>
<evidence type="ECO:0000313" key="6">
    <source>
        <dbReference type="Proteomes" id="UP001381693"/>
    </source>
</evidence>
<feature type="region of interest" description="Disordered" evidence="3">
    <location>
        <begin position="26"/>
        <end position="77"/>
    </location>
</feature>
<dbReference type="Gene3D" id="3.30.70.330">
    <property type="match status" value="2"/>
</dbReference>
<keyword evidence="6" id="KW-1185">Reference proteome</keyword>
<dbReference type="PROSITE" id="PS50102">
    <property type="entry name" value="RRM"/>
    <property type="match status" value="2"/>
</dbReference>
<dbReference type="InterPro" id="IPR000504">
    <property type="entry name" value="RRM_dom"/>
</dbReference>
<dbReference type="FunFam" id="3.30.70.330:FF:000531">
    <property type="entry name" value="Myelin expression factor 2"/>
    <property type="match status" value="1"/>
</dbReference>